<evidence type="ECO:0000256" key="4">
    <source>
        <dbReference type="ARBA" id="ARBA00023136"/>
    </source>
</evidence>
<evidence type="ECO:0000256" key="5">
    <source>
        <dbReference type="SAM" id="Phobius"/>
    </source>
</evidence>
<keyword evidence="3 5" id="KW-1133">Transmembrane helix</keyword>
<feature type="transmembrane region" description="Helical" evidence="5">
    <location>
        <begin position="400"/>
        <end position="421"/>
    </location>
</feature>
<keyword evidence="2 5" id="KW-0812">Transmembrane</keyword>
<gene>
    <name evidence="7" type="ORF">AAFF_G00100630</name>
</gene>
<evidence type="ECO:0000313" key="7">
    <source>
        <dbReference type="EMBL" id="KAJ8390683.1"/>
    </source>
</evidence>
<feature type="transmembrane region" description="Helical" evidence="5">
    <location>
        <begin position="198"/>
        <end position="224"/>
    </location>
</feature>
<dbReference type="GO" id="GO:0016020">
    <property type="term" value="C:membrane"/>
    <property type="evidence" value="ECO:0007669"/>
    <property type="project" value="UniProtKB-SubCell"/>
</dbReference>
<comment type="subcellular location">
    <subcellularLocation>
        <location evidence="1">Membrane</location>
        <topology evidence="1">Multi-pass membrane protein</topology>
    </subcellularLocation>
</comment>
<dbReference type="InterPro" id="IPR011527">
    <property type="entry name" value="ABC1_TM_dom"/>
</dbReference>
<evidence type="ECO:0000256" key="3">
    <source>
        <dbReference type="ARBA" id="ARBA00022989"/>
    </source>
</evidence>
<keyword evidence="4 5" id="KW-0472">Membrane</keyword>
<keyword evidence="8" id="KW-1185">Reference proteome</keyword>
<dbReference type="AlphaFoldDB" id="A0AAD7RUT5"/>
<dbReference type="GO" id="GO:0015421">
    <property type="term" value="F:ABC-type oligopeptide transporter activity"/>
    <property type="evidence" value="ECO:0007669"/>
    <property type="project" value="TreeGrafter"/>
</dbReference>
<dbReference type="PANTHER" id="PTHR43394:SF14">
    <property type="entry name" value="TRANSPORTER 2, ATP BINDING CASSETTE SUBFAMILY B"/>
    <property type="match status" value="1"/>
</dbReference>
<dbReference type="PROSITE" id="PS50929">
    <property type="entry name" value="ABC_TM1F"/>
    <property type="match status" value="1"/>
</dbReference>
<organism evidence="7 8">
    <name type="scientific">Aldrovandia affinis</name>
    <dbReference type="NCBI Taxonomy" id="143900"/>
    <lineage>
        <taxon>Eukaryota</taxon>
        <taxon>Metazoa</taxon>
        <taxon>Chordata</taxon>
        <taxon>Craniata</taxon>
        <taxon>Vertebrata</taxon>
        <taxon>Euteleostomi</taxon>
        <taxon>Actinopterygii</taxon>
        <taxon>Neopterygii</taxon>
        <taxon>Teleostei</taxon>
        <taxon>Notacanthiformes</taxon>
        <taxon>Halosauridae</taxon>
        <taxon>Aldrovandia</taxon>
    </lineage>
</organism>
<feature type="transmembrane region" description="Helical" evidence="5">
    <location>
        <begin position="12"/>
        <end position="30"/>
    </location>
</feature>
<dbReference type="InterPro" id="IPR039421">
    <property type="entry name" value="Type_1_exporter"/>
</dbReference>
<feature type="transmembrane region" description="Helical" evidence="5">
    <location>
        <begin position="155"/>
        <end position="178"/>
    </location>
</feature>
<dbReference type="InterPro" id="IPR036640">
    <property type="entry name" value="ABC1_TM_sf"/>
</dbReference>
<dbReference type="EMBL" id="JAINUG010000166">
    <property type="protein sequence ID" value="KAJ8390683.1"/>
    <property type="molecule type" value="Genomic_DNA"/>
</dbReference>
<evidence type="ECO:0000256" key="2">
    <source>
        <dbReference type="ARBA" id="ARBA00022692"/>
    </source>
</evidence>
<name>A0AAD7RUT5_9TELE</name>
<reference evidence="7" key="1">
    <citation type="journal article" date="2023" name="Science">
        <title>Genome structures resolve the early diversification of teleost fishes.</title>
        <authorList>
            <person name="Parey E."/>
            <person name="Louis A."/>
            <person name="Montfort J."/>
            <person name="Bouchez O."/>
            <person name="Roques C."/>
            <person name="Iampietro C."/>
            <person name="Lluch J."/>
            <person name="Castinel A."/>
            <person name="Donnadieu C."/>
            <person name="Desvignes T."/>
            <person name="Floi Bucao C."/>
            <person name="Jouanno E."/>
            <person name="Wen M."/>
            <person name="Mejri S."/>
            <person name="Dirks R."/>
            <person name="Jansen H."/>
            <person name="Henkel C."/>
            <person name="Chen W.J."/>
            <person name="Zahm M."/>
            <person name="Cabau C."/>
            <person name="Klopp C."/>
            <person name="Thompson A.W."/>
            <person name="Robinson-Rechavi M."/>
            <person name="Braasch I."/>
            <person name="Lecointre G."/>
            <person name="Bobe J."/>
            <person name="Postlethwait J.H."/>
            <person name="Berthelot C."/>
            <person name="Roest Crollius H."/>
            <person name="Guiguen Y."/>
        </authorList>
    </citation>
    <scope>NUCLEOTIDE SEQUENCE</scope>
    <source>
        <strain evidence="7">NC1722</strain>
    </source>
</reference>
<accession>A0AAD7RUT5</accession>
<proteinExistence type="predicted"/>
<feature type="transmembrane region" description="Helical" evidence="5">
    <location>
        <begin position="36"/>
        <end position="53"/>
    </location>
</feature>
<feature type="transmembrane region" description="Helical" evidence="5">
    <location>
        <begin position="285"/>
        <end position="304"/>
    </location>
</feature>
<evidence type="ECO:0000313" key="8">
    <source>
        <dbReference type="Proteomes" id="UP001221898"/>
    </source>
</evidence>
<dbReference type="SUPFAM" id="SSF90123">
    <property type="entry name" value="ABC transporter transmembrane region"/>
    <property type="match status" value="1"/>
</dbReference>
<protein>
    <recommendedName>
        <fullName evidence="6">ABC transmembrane type-1 domain-containing protein</fullName>
    </recommendedName>
</protein>
<evidence type="ECO:0000259" key="6">
    <source>
        <dbReference type="PROSITE" id="PS50929"/>
    </source>
</evidence>
<dbReference type="GO" id="GO:0005524">
    <property type="term" value="F:ATP binding"/>
    <property type="evidence" value="ECO:0007669"/>
    <property type="project" value="InterPro"/>
</dbReference>
<dbReference type="PANTHER" id="PTHR43394">
    <property type="entry name" value="ATP-DEPENDENT PERMEASE MDL1, MITOCHONDRIAL"/>
    <property type="match status" value="1"/>
</dbReference>
<evidence type="ECO:0000256" key="1">
    <source>
        <dbReference type="ARBA" id="ARBA00004141"/>
    </source>
</evidence>
<dbReference type="Proteomes" id="UP001221898">
    <property type="component" value="Unassembled WGS sequence"/>
</dbReference>
<dbReference type="Pfam" id="PF00664">
    <property type="entry name" value="ABC_membrane"/>
    <property type="match status" value="1"/>
</dbReference>
<dbReference type="Gene3D" id="1.20.1560.10">
    <property type="entry name" value="ABC transporter type 1, transmembrane domain"/>
    <property type="match status" value="1"/>
</dbReference>
<sequence>MAGSGVRAYGMVLLCDLALWGLVWGGLVLLRWPSGGGLALGWLWALGAVRWALLHRLSLAALGGRDRPVLRRWVAALSLLGPAFESGKAALQQGTRSGPVPDPGAVAVSVVAASAACLFWELTFPEAKRRTRGGAEQQEAKALFMRVVHYSRPDALQLGAAFLFLILALICEMLIPYFTGRVVDLLGSQYQHSSFLSAVGLMGLFSLGSSMCAGLRGGMFMYSLSRLNKRIRHMLFHSLLQQEISFFEETKPGMLSSRLSSDTHKMGLSVVMNVNVLVRSVVKTLGMLGFMLVLSWQLTLLTFVEMPLLVLLQNSYNTSCQALTLQLQECKAEAEGVASSVLGAVRTVRSFGAERRETRRYEEVMAKMHSIQTSKGIQSAVHLLLRRLVMVGVRVIVLLYGRHLIGSGQLTSGGLLAFILYQKNMDRNMRNLVYICGEMLNSAGAAVKVFEYLDRKPRLKEAGKLEPSNLEGHLTFRDVTFSYPGARTHPP</sequence>
<comment type="caution">
    <text evidence="7">The sequence shown here is derived from an EMBL/GenBank/DDBJ whole genome shotgun (WGS) entry which is preliminary data.</text>
</comment>
<feature type="domain" description="ABC transmembrane type-1" evidence="6">
    <location>
        <begin position="160"/>
        <end position="441"/>
    </location>
</feature>